<feature type="region of interest" description="Disordered" evidence="1">
    <location>
        <begin position="199"/>
        <end position="240"/>
    </location>
</feature>
<feature type="compositionally biased region" description="Basic and acidic residues" evidence="1">
    <location>
        <begin position="14"/>
        <end position="32"/>
    </location>
</feature>
<feature type="compositionally biased region" description="Low complexity" evidence="1">
    <location>
        <begin position="203"/>
        <end position="212"/>
    </location>
</feature>
<dbReference type="EMBL" id="JAANER010000013">
    <property type="protein sequence ID" value="KAG9184944.1"/>
    <property type="molecule type" value="Genomic_DNA"/>
</dbReference>
<dbReference type="Proteomes" id="UP001199106">
    <property type="component" value="Unassembled WGS sequence"/>
</dbReference>
<keyword evidence="3" id="KW-1185">Reference proteome</keyword>
<organism evidence="2 3">
    <name type="scientific">Alternaria panax</name>
    <dbReference type="NCBI Taxonomy" id="48097"/>
    <lineage>
        <taxon>Eukaryota</taxon>
        <taxon>Fungi</taxon>
        <taxon>Dikarya</taxon>
        <taxon>Ascomycota</taxon>
        <taxon>Pezizomycotina</taxon>
        <taxon>Dothideomycetes</taxon>
        <taxon>Pleosporomycetidae</taxon>
        <taxon>Pleosporales</taxon>
        <taxon>Pleosporineae</taxon>
        <taxon>Pleosporaceae</taxon>
        <taxon>Alternaria</taxon>
        <taxon>Alternaria sect. Panax</taxon>
    </lineage>
</organism>
<feature type="region of interest" description="Disordered" evidence="1">
    <location>
        <begin position="1"/>
        <end position="39"/>
    </location>
</feature>
<sequence length="503" mass="55812">MGLNHPHPLAPYRGPDDRSRDTAEAVGPRDTESVDMDDYMETLGEEEENDLAELAERIVPEELRSLAQQHEESSDYGFQPFNKNRTSRYTGWQSSFGGNLNPKGWQLTDSAGISNIPEEIYPSSGPMDGVETEEQFEDVDDFPQMDEKYFDHYGYLNYVNDVDGSKDGDKTNPSPKVKKPALQFKLKVPDEKGVKLGFDESLLKSPSPKKPLASMRQSTKPSGKTLATGGTSMNDADKPLGNAAEVHDEASQGASPGTSSDETGMWELLEGNVDAPRTGNISPHKLIIKLRHVVTDERKTLTYTAVEHDEVDWKSKQQIASIIKWRTEVFHAHGLSTKKNVMMYTPLEDAWMTLFHLKLRATIEAGHIIKLPGPANLMALFNAYFEGKELKDASGETVGPRPARDANSIRGKLDGRRSKIAEKRKEMRGILGKDNGSPMFMPDITEEELEKFQKDGTVAVDDPKDDGKNASLGSGGKKSKKSSPKQKREKDDTGEQDVKKAKK</sequence>
<dbReference type="AlphaFoldDB" id="A0AAD4F6Z3"/>
<gene>
    <name evidence="2" type="ORF">G6011_11774</name>
</gene>
<protein>
    <submittedName>
        <fullName evidence="2">Uncharacterized protein</fullName>
    </submittedName>
</protein>
<accession>A0AAD4F6Z3</accession>
<evidence type="ECO:0000313" key="2">
    <source>
        <dbReference type="EMBL" id="KAG9184944.1"/>
    </source>
</evidence>
<feature type="region of interest" description="Disordered" evidence="1">
    <location>
        <begin position="393"/>
        <end position="503"/>
    </location>
</feature>
<evidence type="ECO:0000313" key="3">
    <source>
        <dbReference type="Proteomes" id="UP001199106"/>
    </source>
</evidence>
<name>A0AAD4F6Z3_9PLEO</name>
<comment type="caution">
    <text evidence="2">The sequence shown here is derived from an EMBL/GenBank/DDBJ whole genome shotgun (WGS) entry which is preliminary data.</text>
</comment>
<reference evidence="2" key="1">
    <citation type="submission" date="2021-07" db="EMBL/GenBank/DDBJ databases">
        <title>Genome Resource of American Ginseng Black Spot Pathogen Alternaria panax.</title>
        <authorList>
            <person name="Qiu C."/>
            <person name="Wang W."/>
            <person name="Liu Z."/>
        </authorList>
    </citation>
    <scope>NUCLEOTIDE SEQUENCE</scope>
    <source>
        <strain evidence="2">BNCC115425</strain>
    </source>
</reference>
<feature type="compositionally biased region" description="Basic and acidic residues" evidence="1">
    <location>
        <begin position="486"/>
        <end position="503"/>
    </location>
</feature>
<proteinExistence type="predicted"/>
<evidence type="ECO:0000256" key="1">
    <source>
        <dbReference type="SAM" id="MobiDB-lite"/>
    </source>
</evidence>
<feature type="compositionally biased region" description="Basic and acidic residues" evidence="1">
    <location>
        <begin position="411"/>
        <end position="428"/>
    </location>
</feature>